<dbReference type="RefSeq" id="WP_344930321.1">
    <property type="nucleotide sequence ID" value="NZ_BAABCW010000024.1"/>
</dbReference>
<dbReference type="Gene3D" id="2.70.70.10">
    <property type="entry name" value="Glucose Permease (Domain IIA)"/>
    <property type="match status" value="1"/>
</dbReference>
<dbReference type="Gene3D" id="3.10.350.10">
    <property type="entry name" value="LysM domain"/>
    <property type="match status" value="1"/>
</dbReference>
<accession>A0ABP6UWP2</accession>
<dbReference type="InterPro" id="IPR016047">
    <property type="entry name" value="M23ase_b-sheet_dom"/>
</dbReference>
<dbReference type="CDD" id="cd00118">
    <property type="entry name" value="LysM"/>
    <property type="match status" value="1"/>
</dbReference>
<dbReference type="SUPFAM" id="SSF54106">
    <property type="entry name" value="LysM domain"/>
    <property type="match status" value="1"/>
</dbReference>
<dbReference type="InterPro" id="IPR036779">
    <property type="entry name" value="LysM_dom_sf"/>
</dbReference>
<dbReference type="InterPro" id="IPR050570">
    <property type="entry name" value="Cell_wall_metabolism_enzyme"/>
</dbReference>
<dbReference type="PROSITE" id="PS51782">
    <property type="entry name" value="LYSM"/>
    <property type="match status" value="1"/>
</dbReference>
<comment type="caution">
    <text evidence="2">The sequence shown here is derived from an EMBL/GenBank/DDBJ whole genome shotgun (WGS) entry which is preliminary data.</text>
</comment>
<dbReference type="Proteomes" id="UP001500459">
    <property type="component" value="Unassembled WGS sequence"/>
</dbReference>
<name>A0ABP6UWP2_9FLAO</name>
<dbReference type="PANTHER" id="PTHR21666:SF270">
    <property type="entry name" value="MUREIN HYDROLASE ACTIVATOR ENVC"/>
    <property type="match status" value="1"/>
</dbReference>
<dbReference type="Pfam" id="PF01551">
    <property type="entry name" value="Peptidase_M23"/>
    <property type="match status" value="1"/>
</dbReference>
<evidence type="ECO:0000313" key="2">
    <source>
        <dbReference type="EMBL" id="GAA3520855.1"/>
    </source>
</evidence>
<feature type="domain" description="LysM" evidence="1">
    <location>
        <begin position="287"/>
        <end position="331"/>
    </location>
</feature>
<dbReference type="EMBL" id="BAABCW010000024">
    <property type="protein sequence ID" value="GAA3520855.1"/>
    <property type="molecule type" value="Genomic_DNA"/>
</dbReference>
<dbReference type="InterPro" id="IPR011055">
    <property type="entry name" value="Dup_hybrid_motif"/>
</dbReference>
<keyword evidence="3" id="KW-1185">Reference proteome</keyword>
<organism evidence="2 3">
    <name type="scientific">Aquimarina addita</name>
    <dbReference type="NCBI Taxonomy" id="870485"/>
    <lineage>
        <taxon>Bacteria</taxon>
        <taxon>Pseudomonadati</taxon>
        <taxon>Bacteroidota</taxon>
        <taxon>Flavobacteriia</taxon>
        <taxon>Flavobacteriales</taxon>
        <taxon>Flavobacteriaceae</taxon>
        <taxon>Aquimarina</taxon>
    </lineage>
</organism>
<dbReference type="CDD" id="cd12797">
    <property type="entry name" value="M23_peptidase"/>
    <property type="match status" value="1"/>
</dbReference>
<dbReference type="SUPFAM" id="SSF51261">
    <property type="entry name" value="Duplicated hybrid motif"/>
    <property type="match status" value="1"/>
</dbReference>
<sequence length="332" mass="37805">MFFNKIKHVIHNVLGCSLYLACITVNTVQSQSLDKIEVEDIKIIDQRELVIDGNIVYLPIYNRYHHHIFESSVHTISDARIKNEVFTSNWNTAVFNTFWNQKLSYPFQLHFEDEAFSSPVDHNMVVTSRYGWRRGRPHQGIDIDLVTGDNVKAILGGKVRYARTHGGHGKTIVIRHYNGLETVYAHLSKYEVKENEIVEKGQVIGKGGVSGNARGSHLHLEVRYKGESIHPEYLFDFTNDTKVRSQDIVVTKKWATVRSHTSKKQSNIIIHTSIEDINTEDTASVKKIHIVKKGDTLYGIANKNDVPVSEICKLNEIPQSSVLNIGQEILLY</sequence>
<dbReference type="PANTHER" id="PTHR21666">
    <property type="entry name" value="PEPTIDASE-RELATED"/>
    <property type="match status" value="1"/>
</dbReference>
<dbReference type="SMART" id="SM00257">
    <property type="entry name" value="LysM"/>
    <property type="match status" value="1"/>
</dbReference>
<dbReference type="Pfam" id="PF01476">
    <property type="entry name" value="LysM"/>
    <property type="match status" value="1"/>
</dbReference>
<dbReference type="InterPro" id="IPR018392">
    <property type="entry name" value="LysM"/>
</dbReference>
<evidence type="ECO:0000313" key="3">
    <source>
        <dbReference type="Proteomes" id="UP001500459"/>
    </source>
</evidence>
<proteinExistence type="predicted"/>
<reference evidence="3" key="1">
    <citation type="journal article" date="2019" name="Int. J. Syst. Evol. Microbiol.">
        <title>The Global Catalogue of Microorganisms (GCM) 10K type strain sequencing project: providing services to taxonomists for standard genome sequencing and annotation.</title>
        <authorList>
            <consortium name="The Broad Institute Genomics Platform"/>
            <consortium name="The Broad Institute Genome Sequencing Center for Infectious Disease"/>
            <person name="Wu L."/>
            <person name="Ma J."/>
        </authorList>
    </citation>
    <scope>NUCLEOTIDE SEQUENCE [LARGE SCALE GENOMIC DNA]</scope>
    <source>
        <strain evidence="3">JCM 17106</strain>
    </source>
</reference>
<evidence type="ECO:0000259" key="1">
    <source>
        <dbReference type="PROSITE" id="PS51782"/>
    </source>
</evidence>
<protein>
    <recommendedName>
        <fullName evidence="1">LysM domain-containing protein</fullName>
    </recommendedName>
</protein>
<gene>
    <name evidence="2" type="ORF">GCM10022393_38950</name>
</gene>